<comment type="caution">
    <text evidence="2">The sequence shown here is derived from an EMBL/GenBank/DDBJ whole genome shotgun (WGS) entry which is preliminary data.</text>
</comment>
<evidence type="ECO:0000256" key="1">
    <source>
        <dbReference type="SAM" id="MobiDB-lite"/>
    </source>
</evidence>
<organism evidence="2 3">
    <name type="scientific">Austropuccinia psidii MF-1</name>
    <dbReference type="NCBI Taxonomy" id="1389203"/>
    <lineage>
        <taxon>Eukaryota</taxon>
        <taxon>Fungi</taxon>
        <taxon>Dikarya</taxon>
        <taxon>Basidiomycota</taxon>
        <taxon>Pucciniomycotina</taxon>
        <taxon>Pucciniomycetes</taxon>
        <taxon>Pucciniales</taxon>
        <taxon>Sphaerophragmiaceae</taxon>
        <taxon>Austropuccinia</taxon>
    </lineage>
</organism>
<gene>
    <name evidence="2" type="ORF">O181_015247</name>
</gene>
<protein>
    <submittedName>
        <fullName evidence="2">Uncharacterized protein</fullName>
    </submittedName>
</protein>
<dbReference type="EMBL" id="AVOT02004143">
    <property type="protein sequence ID" value="MBW0475532.1"/>
    <property type="molecule type" value="Genomic_DNA"/>
</dbReference>
<feature type="compositionally biased region" description="Polar residues" evidence="1">
    <location>
        <begin position="61"/>
        <end position="74"/>
    </location>
</feature>
<proteinExistence type="predicted"/>
<feature type="region of interest" description="Disordered" evidence="1">
    <location>
        <begin position="47"/>
        <end position="119"/>
    </location>
</feature>
<sequence>MHCSTKSTRSLQICVKLHEFLTDSDTIPGPSQHLQVTQWMTSIDGKEKGYSFNSRMEEKQPFTTQESAKNSPSSRKQKLQHEKQPQAQNKSKGKAPATKPYSQGYRITKIQQDAMENVF</sequence>
<evidence type="ECO:0000313" key="3">
    <source>
        <dbReference type="Proteomes" id="UP000765509"/>
    </source>
</evidence>
<name>A0A9Q3C3A6_9BASI</name>
<dbReference type="Proteomes" id="UP000765509">
    <property type="component" value="Unassembled WGS sequence"/>
</dbReference>
<accession>A0A9Q3C3A6</accession>
<evidence type="ECO:0000313" key="2">
    <source>
        <dbReference type="EMBL" id="MBW0475532.1"/>
    </source>
</evidence>
<dbReference type="AlphaFoldDB" id="A0A9Q3C3A6"/>
<keyword evidence="3" id="KW-1185">Reference proteome</keyword>
<feature type="compositionally biased region" description="Basic and acidic residues" evidence="1">
    <location>
        <begin position="47"/>
        <end position="60"/>
    </location>
</feature>
<reference evidence="2" key="1">
    <citation type="submission" date="2021-03" db="EMBL/GenBank/DDBJ databases">
        <title>Draft genome sequence of rust myrtle Austropuccinia psidii MF-1, a brazilian biotype.</title>
        <authorList>
            <person name="Quecine M.C."/>
            <person name="Pachon D.M.R."/>
            <person name="Bonatelli M.L."/>
            <person name="Correr F.H."/>
            <person name="Franceschini L.M."/>
            <person name="Leite T.F."/>
            <person name="Margarido G.R.A."/>
            <person name="Almeida C.A."/>
            <person name="Ferrarezi J.A."/>
            <person name="Labate C.A."/>
        </authorList>
    </citation>
    <scope>NUCLEOTIDE SEQUENCE</scope>
    <source>
        <strain evidence="2">MF-1</strain>
    </source>
</reference>